<evidence type="ECO:0000313" key="6">
    <source>
        <dbReference type="EMBL" id="RQP68620.1"/>
    </source>
</evidence>
<evidence type="ECO:0000256" key="5">
    <source>
        <dbReference type="SAM" id="SignalP"/>
    </source>
</evidence>
<comment type="similarity">
    <text evidence="2">Belongs to the fimbrial protein family.</text>
</comment>
<dbReference type="InterPro" id="IPR036937">
    <property type="entry name" value="Adhesion_dom_fimbrial_sf"/>
</dbReference>
<dbReference type="Proteomes" id="UP000273734">
    <property type="component" value="Unassembled WGS sequence"/>
</dbReference>
<name>A0AB74CX37_9BURK</name>
<keyword evidence="3 5" id="KW-0732">Signal</keyword>
<dbReference type="PANTHER" id="PTHR33420">
    <property type="entry name" value="FIMBRIAL SUBUNIT ELFA-RELATED"/>
    <property type="match status" value="1"/>
</dbReference>
<evidence type="ECO:0000256" key="3">
    <source>
        <dbReference type="ARBA" id="ARBA00022729"/>
    </source>
</evidence>
<dbReference type="InterPro" id="IPR050263">
    <property type="entry name" value="Bact_Fimbrial_Adh_Pro"/>
</dbReference>
<dbReference type="EMBL" id="QTNY01000038">
    <property type="protein sequence ID" value="RQP68620.1"/>
    <property type="molecule type" value="Genomic_DNA"/>
</dbReference>
<evidence type="ECO:0000256" key="4">
    <source>
        <dbReference type="ARBA" id="ARBA00023263"/>
    </source>
</evidence>
<reference evidence="6 7" key="1">
    <citation type="submission" date="2018-08" db="EMBL/GenBank/DDBJ databases">
        <title>Comparative analysis of Burkholderia isolates from Puerto Rico.</title>
        <authorList>
            <person name="Hall C."/>
            <person name="Sahl J."/>
            <person name="Wagner D."/>
        </authorList>
    </citation>
    <scope>NUCLEOTIDE SEQUENCE [LARGE SCALE GENOMIC DNA]</scope>
    <source>
        <strain evidence="6 7">Bp8964</strain>
    </source>
</reference>
<dbReference type="Pfam" id="PF16970">
    <property type="entry name" value="FimA"/>
    <property type="match status" value="1"/>
</dbReference>
<dbReference type="SUPFAM" id="SSF49401">
    <property type="entry name" value="Bacterial adhesins"/>
    <property type="match status" value="1"/>
</dbReference>
<comment type="subcellular location">
    <subcellularLocation>
        <location evidence="1">Fimbrium</location>
    </subcellularLocation>
</comment>
<comment type="caution">
    <text evidence="6">The sequence shown here is derived from an EMBL/GenBank/DDBJ whole genome shotgun (WGS) entry which is preliminary data.</text>
</comment>
<accession>A0AB74CX37</accession>
<feature type="signal peptide" evidence="5">
    <location>
        <begin position="1"/>
        <end position="27"/>
    </location>
</feature>
<dbReference type="GO" id="GO:0007155">
    <property type="term" value="P:cell adhesion"/>
    <property type="evidence" value="ECO:0007669"/>
    <property type="project" value="InterPro"/>
</dbReference>
<organism evidence="6 7">
    <name type="scientific">Burkholderia ubonensis</name>
    <dbReference type="NCBI Taxonomy" id="101571"/>
    <lineage>
        <taxon>Bacteria</taxon>
        <taxon>Pseudomonadati</taxon>
        <taxon>Pseudomonadota</taxon>
        <taxon>Betaproteobacteria</taxon>
        <taxon>Burkholderiales</taxon>
        <taxon>Burkholderiaceae</taxon>
        <taxon>Burkholderia</taxon>
        <taxon>Burkholderia cepacia complex</taxon>
    </lineage>
</organism>
<dbReference type="InterPro" id="IPR008966">
    <property type="entry name" value="Adhesion_dom_sf"/>
</dbReference>
<sequence length="181" mass="18343">MKIAKISYALSMLMAAAGLAAASAAHASDGTITITGNVIASTCKVSNGAGGNVPVTLPKVGTNTLAEAGSVADRTPFSVMLEGCTTSGENPTEVGLVFESGSNVNQSTGRLTLDGGEGAAKNVEINVLNDKQSPVKVGAMGDQNSQLVDIAADGKATLKYFAPLLNSEWVVSSGFLHNKTK</sequence>
<proteinExistence type="inferred from homology"/>
<dbReference type="Gene3D" id="2.60.40.1090">
    <property type="entry name" value="Fimbrial-type adhesion domain"/>
    <property type="match status" value="1"/>
</dbReference>
<evidence type="ECO:0000313" key="7">
    <source>
        <dbReference type="Proteomes" id="UP000273734"/>
    </source>
</evidence>
<dbReference type="AlphaFoldDB" id="A0AB74CX37"/>
<evidence type="ECO:0000256" key="1">
    <source>
        <dbReference type="ARBA" id="ARBA00004561"/>
    </source>
</evidence>
<keyword evidence="4" id="KW-0281">Fimbrium</keyword>
<feature type="chain" id="PRO_5044493904" evidence="5">
    <location>
        <begin position="28"/>
        <end position="181"/>
    </location>
</feature>
<dbReference type="InterPro" id="IPR039458">
    <property type="entry name" value="FimA-like"/>
</dbReference>
<gene>
    <name evidence="6" type="ORF">DF015_33450</name>
</gene>
<dbReference type="PANTHER" id="PTHR33420:SF3">
    <property type="entry name" value="FIMBRIAL SUBUNIT ELFA"/>
    <property type="match status" value="1"/>
</dbReference>
<evidence type="ECO:0000256" key="2">
    <source>
        <dbReference type="ARBA" id="ARBA00006671"/>
    </source>
</evidence>
<protein>
    <submittedName>
        <fullName evidence="6">Type 1 fimbrial protein</fullName>
    </submittedName>
</protein>
<dbReference type="GO" id="GO:0009289">
    <property type="term" value="C:pilus"/>
    <property type="evidence" value="ECO:0007669"/>
    <property type="project" value="UniProtKB-SubCell"/>
</dbReference>